<gene>
    <name evidence="3" type="ORF">YP76_05355</name>
</gene>
<feature type="compositionally biased region" description="Basic and acidic residues" evidence="1">
    <location>
        <begin position="78"/>
        <end position="89"/>
    </location>
</feature>
<dbReference type="Pfam" id="PF00226">
    <property type="entry name" value="DnaJ"/>
    <property type="match status" value="1"/>
</dbReference>
<dbReference type="EMBL" id="LBIC01000001">
    <property type="protein sequence ID" value="KKW94045.1"/>
    <property type="molecule type" value="Genomic_DNA"/>
</dbReference>
<reference evidence="3 4" key="1">
    <citation type="submission" date="2015-04" db="EMBL/GenBank/DDBJ databases">
        <title>Genome sequence of aromatic hydrocarbons-degrading Sphingobium chungbukense DJ77.</title>
        <authorList>
            <person name="Kim Y.-C."/>
            <person name="Chae J.-C."/>
        </authorList>
    </citation>
    <scope>NUCLEOTIDE SEQUENCE [LARGE SCALE GENOMIC DNA]</scope>
    <source>
        <strain evidence="3 4">DJ77</strain>
    </source>
</reference>
<dbReference type="STRING" id="56193.YP76_05355"/>
<evidence type="ECO:0000313" key="3">
    <source>
        <dbReference type="EMBL" id="KKW94045.1"/>
    </source>
</evidence>
<dbReference type="AlphaFoldDB" id="A0A0M3AW02"/>
<evidence type="ECO:0000313" key="4">
    <source>
        <dbReference type="Proteomes" id="UP000033874"/>
    </source>
</evidence>
<dbReference type="InterPro" id="IPR001623">
    <property type="entry name" value="DnaJ_domain"/>
</dbReference>
<dbReference type="InterPro" id="IPR036869">
    <property type="entry name" value="J_dom_sf"/>
</dbReference>
<dbReference type="RefSeq" id="WP_046762478.1">
    <property type="nucleotide sequence ID" value="NZ_LBIC01000001.1"/>
</dbReference>
<protein>
    <submittedName>
        <fullName evidence="3">Molecular chaperone DnaJ</fullName>
    </submittedName>
</protein>
<dbReference type="PRINTS" id="PR00625">
    <property type="entry name" value="JDOMAIN"/>
</dbReference>
<evidence type="ECO:0000256" key="1">
    <source>
        <dbReference type="SAM" id="MobiDB-lite"/>
    </source>
</evidence>
<feature type="domain" description="J" evidence="2">
    <location>
        <begin position="114"/>
        <end position="182"/>
    </location>
</feature>
<dbReference type="Proteomes" id="UP000033874">
    <property type="component" value="Unassembled WGS sequence"/>
</dbReference>
<dbReference type="PROSITE" id="PS50076">
    <property type="entry name" value="DNAJ_2"/>
    <property type="match status" value="1"/>
</dbReference>
<dbReference type="Gene3D" id="1.10.287.110">
    <property type="entry name" value="DnaJ domain"/>
    <property type="match status" value="1"/>
</dbReference>
<dbReference type="SUPFAM" id="SSF46565">
    <property type="entry name" value="Chaperone J-domain"/>
    <property type="match status" value="1"/>
</dbReference>
<dbReference type="SMART" id="SM00271">
    <property type="entry name" value="DnaJ"/>
    <property type="match status" value="1"/>
</dbReference>
<name>A0A0M3AW02_9SPHN</name>
<dbReference type="PANTHER" id="PTHR24074">
    <property type="entry name" value="CO-CHAPERONE PROTEIN DJLA"/>
    <property type="match status" value="1"/>
</dbReference>
<organism evidence="3 4">
    <name type="scientific">Sphingobium chungbukense</name>
    <dbReference type="NCBI Taxonomy" id="56193"/>
    <lineage>
        <taxon>Bacteria</taxon>
        <taxon>Pseudomonadati</taxon>
        <taxon>Pseudomonadota</taxon>
        <taxon>Alphaproteobacteria</taxon>
        <taxon>Sphingomonadales</taxon>
        <taxon>Sphingomonadaceae</taxon>
        <taxon>Sphingobium</taxon>
    </lineage>
</organism>
<keyword evidence="4" id="KW-1185">Reference proteome</keyword>
<dbReference type="PATRIC" id="fig|56193.3.peg.1105"/>
<dbReference type="CDD" id="cd06257">
    <property type="entry name" value="DnaJ"/>
    <property type="match status" value="1"/>
</dbReference>
<comment type="caution">
    <text evidence="3">The sequence shown here is derived from an EMBL/GenBank/DDBJ whole genome shotgun (WGS) entry which is preliminary data.</text>
</comment>
<accession>A0A0M3AW02</accession>
<dbReference type="InterPro" id="IPR050817">
    <property type="entry name" value="DjlA_DnaK_co-chaperone"/>
</dbReference>
<sequence>MARSSRSNDWGFPRWRSYGASREAQQVRLCDRYGCDRPGDCPAPKSPNSRERWYFCTDHAAEYNRNWDYFQGLDQEEREQRERAERRDAGGYQNSAYHGWGGPGDGSRSRDELHALQALELEDDADFEAVKKSWRRLAKEYHPDVKPGDAQAAVRFQTIQAAYEVLRAAEERRTWKPRERAD</sequence>
<evidence type="ECO:0000259" key="2">
    <source>
        <dbReference type="PROSITE" id="PS50076"/>
    </source>
</evidence>
<proteinExistence type="predicted"/>
<feature type="region of interest" description="Disordered" evidence="1">
    <location>
        <begin position="76"/>
        <end position="111"/>
    </location>
</feature>